<sequence length="276" mass="31163">MGFGLRNAAQTFQRFVDEVLHGLESFAYGYVDDILVFSPSISRHKDDLRKVLDRLKQYGVLINTTKCRWGQKEVTFLGYQVSSAGVQPIPDKVRAIQEYPVPKTVKELRRFLGMLNFNRRFIPMAAQLQAPLNSLLAGPKIKGSHPITMTADLLQAFENLLAAQQDNDAELQKLLQHGSTLKLQKVSIPDSDVKVYCDVSTHTSRPYVTPALRRQVFDMVHNLSHPGRTATYLLLPTITHKNHDWCRDITPSAHFPTLVPVTSVRAPDRFGCLRAE</sequence>
<reference evidence="2 3" key="1">
    <citation type="submission" date="2024-06" db="EMBL/GenBank/DDBJ databases">
        <title>A chromosome-level genome assembly of beet webworm, Loxostege sticticalis.</title>
        <authorList>
            <person name="Zhang Y."/>
        </authorList>
    </citation>
    <scope>NUCLEOTIDE SEQUENCE [LARGE SCALE GENOMIC DNA]</scope>
    <source>
        <strain evidence="2">AQ028</strain>
        <tissue evidence="2">Male pupae</tissue>
    </source>
</reference>
<comment type="caution">
    <text evidence="2">The sequence shown here is derived from an EMBL/GenBank/DDBJ whole genome shotgun (WGS) entry which is preliminary data.</text>
</comment>
<gene>
    <name evidence="2" type="ORF">ABMA28_004959</name>
</gene>
<dbReference type="CDD" id="cd01647">
    <property type="entry name" value="RT_LTR"/>
    <property type="match status" value="1"/>
</dbReference>
<dbReference type="InterPro" id="IPR051320">
    <property type="entry name" value="Viral_Replic_Matur_Polypro"/>
</dbReference>
<feature type="domain" description="Reverse transcriptase" evidence="1">
    <location>
        <begin position="1"/>
        <end position="81"/>
    </location>
</feature>
<proteinExistence type="predicted"/>
<dbReference type="Proteomes" id="UP001549921">
    <property type="component" value="Unassembled WGS sequence"/>
</dbReference>
<evidence type="ECO:0000313" key="2">
    <source>
        <dbReference type="EMBL" id="KAL0821494.1"/>
    </source>
</evidence>
<evidence type="ECO:0000313" key="3">
    <source>
        <dbReference type="Proteomes" id="UP001549921"/>
    </source>
</evidence>
<dbReference type="InterPro" id="IPR043502">
    <property type="entry name" value="DNA/RNA_pol_sf"/>
</dbReference>
<dbReference type="InterPro" id="IPR000477">
    <property type="entry name" value="RT_dom"/>
</dbReference>
<evidence type="ECO:0000259" key="1">
    <source>
        <dbReference type="PROSITE" id="PS50878"/>
    </source>
</evidence>
<dbReference type="SUPFAM" id="SSF56672">
    <property type="entry name" value="DNA/RNA polymerases"/>
    <property type="match status" value="1"/>
</dbReference>
<name>A0ABD0SNS8_LOXSC</name>
<dbReference type="InterPro" id="IPR043128">
    <property type="entry name" value="Rev_trsase/Diguanyl_cyclase"/>
</dbReference>
<dbReference type="PANTHER" id="PTHR33064">
    <property type="entry name" value="POL PROTEIN"/>
    <property type="match status" value="1"/>
</dbReference>
<dbReference type="PANTHER" id="PTHR33064:SF37">
    <property type="entry name" value="RIBONUCLEASE H"/>
    <property type="match status" value="1"/>
</dbReference>
<organism evidence="2 3">
    <name type="scientific">Loxostege sticticalis</name>
    <name type="common">Beet webworm moth</name>
    <dbReference type="NCBI Taxonomy" id="481309"/>
    <lineage>
        <taxon>Eukaryota</taxon>
        <taxon>Metazoa</taxon>
        <taxon>Ecdysozoa</taxon>
        <taxon>Arthropoda</taxon>
        <taxon>Hexapoda</taxon>
        <taxon>Insecta</taxon>
        <taxon>Pterygota</taxon>
        <taxon>Neoptera</taxon>
        <taxon>Endopterygota</taxon>
        <taxon>Lepidoptera</taxon>
        <taxon>Glossata</taxon>
        <taxon>Ditrysia</taxon>
        <taxon>Pyraloidea</taxon>
        <taxon>Crambidae</taxon>
        <taxon>Pyraustinae</taxon>
        <taxon>Loxostege</taxon>
    </lineage>
</organism>
<dbReference type="Gene3D" id="3.30.70.270">
    <property type="match status" value="2"/>
</dbReference>
<dbReference type="PROSITE" id="PS50878">
    <property type="entry name" value="RT_POL"/>
    <property type="match status" value="1"/>
</dbReference>
<dbReference type="AlphaFoldDB" id="A0ABD0SNS8"/>
<dbReference type="Pfam" id="PF00078">
    <property type="entry name" value="RVT_1"/>
    <property type="match status" value="1"/>
</dbReference>
<dbReference type="GO" id="GO:0071897">
    <property type="term" value="P:DNA biosynthetic process"/>
    <property type="evidence" value="ECO:0007669"/>
    <property type="project" value="UniProtKB-ARBA"/>
</dbReference>
<protein>
    <recommendedName>
        <fullName evidence="1">Reverse transcriptase domain-containing protein</fullName>
    </recommendedName>
</protein>
<accession>A0ABD0SNS8</accession>
<dbReference type="EMBL" id="JBEDNZ010000017">
    <property type="protein sequence ID" value="KAL0821494.1"/>
    <property type="molecule type" value="Genomic_DNA"/>
</dbReference>
<dbReference type="FunFam" id="3.30.70.270:FF:000003">
    <property type="entry name" value="Transposon Ty3-G Gag-Pol polyprotein"/>
    <property type="match status" value="1"/>
</dbReference>